<gene>
    <name evidence="2" type="ORF">CLV29_0226</name>
</gene>
<evidence type="ECO:0000313" key="2">
    <source>
        <dbReference type="EMBL" id="TDT32644.1"/>
    </source>
</evidence>
<name>A0A4R7J5Y8_9ACTN</name>
<keyword evidence="3" id="KW-1185">Reference proteome</keyword>
<sequence>MLNPQASRRPASWWRDESVALLQANDWYGLYTTAMGWRIDGGAYTPEAWLMDVCSALLHRQPKTAAHCCDMALPLWVQRPGDRSLLHFVRGLVVADHVGDPRRAVEDLERATHGPEWLRSEAHEELQRVSVAAARSRVRKPRVQPAPAYDQDYSELITNPDSRPPVPDHLPADGGRPELWSLAMQYVRKH</sequence>
<dbReference type="EMBL" id="SOAW01000001">
    <property type="protein sequence ID" value="TDT32644.1"/>
    <property type="molecule type" value="Genomic_DNA"/>
</dbReference>
<dbReference type="RefSeq" id="WP_166649090.1">
    <property type="nucleotide sequence ID" value="NZ_CP171129.1"/>
</dbReference>
<dbReference type="AlphaFoldDB" id="A0A4R7J5Y8"/>
<evidence type="ECO:0000256" key="1">
    <source>
        <dbReference type="SAM" id="MobiDB-lite"/>
    </source>
</evidence>
<accession>A0A4R7J5Y8</accession>
<feature type="region of interest" description="Disordered" evidence="1">
    <location>
        <begin position="154"/>
        <end position="176"/>
    </location>
</feature>
<dbReference type="Proteomes" id="UP000295371">
    <property type="component" value="Unassembled WGS sequence"/>
</dbReference>
<organism evidence="2 3">
    <name type="scientific">Naumannella halotolerans</name>
    <dbReference type="NCBI Taxonomy" id="993414"/>
    <lineage>
        <taxon>Bacteria</taxon>
        <taxon>Bacillati</taxon>
        <taxon>Actinomycetota</taxon>
        <taxon>Actinomycetes</taxon>
        <taxon>Propionibacteriales</taxon>
        <taxon>Propionibacteriaceae</taxon>
        <taxon>Naumannella</taxon>
    </lineage>
</organism>
<reference evidence="2 3" key="1">
    <citation type="submission" date="2019-03" db="EMBL/GenBank/DDBJ databases">
        <title>Genomic Encyclopedia of Archaeal and Bacterial Type Strains, Phase II (KMG-II): from individual species to whole genera.</title>
        <authorList>
            <person name="Goeker M."/>
        </authorList>
    </citation>
    <scope>NUCLEOTIDE SEQUENCE [LARGE SCALE GENOMIC DNA]</scope>
    <source>
        <strain evidence="2 3">DSM 24323</strain>
    </source>
</reference>
<proteinExistence type="predicted"/>
<protein>
    <recommendedName>
        <fullName evidence="4">Tetratricopeptide repeat protein</fullName>
    </recommendedName>
</protein>
<evidence type="ECO:0008006" key="4">
    <source>
        <dbReference type="Google" id="ProtNLM"/>
    </source>
</evidence>
<evidence type="ECO:0000313" key="3">
    <source>
        <dbReference type="Proteomes" id="UP000295371"/>
    </source>
</evidence>
<comment type="caution">
    <text evidence="2">The sequence shown here is derived from an EMBL/GenBank/DDBJ whole genome shotgun (WGS) entry which is preliminary data.</text>
</comment>